<dbReference type="Pfam" id="PF00004">
    <property type="entry name" value="AAA"/>
    <property type="match status" value="1"/>
</dbReference>
<dbReference type="Gene3D" id="3.40.50.300">
    <property type="entry name" value="P-loop containing nucleotide triphosphate hydrolases"/>
    <property type="match status" value="1"/>
</dbReference>
<sequence length="219" mass="25447">MQTSPKPAWWLVGPPGSGKSHWVQERAKKTGARILRIHARVDRSFRDGRPLLFAMHRASEPTIVWIEGADVLTPEAQAFLRRIIETCSKHVEFVLETRDETRISSPIKSRCITVYFDLPAPNQSWRRLQYNEQFAKLPKKMRDSILMTRDMEEKWFDEARNNPVRGIQAARVQSLDPAILLEKVLQRLDPLKRDMYRRAWGTGRSIWCLLSLALLDAVE</sequence>
<keyword evidence="2" id="KW-0547">Nucleotide-binding</keyword>
<dbReference type="GO" id="GO:0005524">
    <property type="term" value="F:ATP binding"/>
    <property type="evidence" value="ECO:0007669"/>
    <property type="project" value="UniProtKB-KW"/>
</dbReference>
<name>A0A6C0IB76_9ZZZZ</name>
<reference evidence="5" key="1">
    <citation type="journal article" date="2020" name="Nature">
        <title>Giant virus diversity and host interactions through global metagenomics.</title>
        <authorList>
            <person name="Schulz F."/>
            <person name="Roux S."/>
            <person name="Paez-Espino D."/>
            <person name="Jungbluth S."/>
            <person name="Walsh D.A."/>
            <person name="Denef V.J."/>
            <person name="McMahon K.D."/>
            <person name="Konstantinidis K.T."/>
            <person name="Eloe-Fadrosh E.A."/>
            <person name="Kyrpides N.C."/>
            <person name="Woyke T."/>
        </authorList>
    </citation>
    <scope>NUCLEOTIDE SEQUENCE</scope>
    <source>
        <strain evidence="5">GVMAG-M-3300023184-62</strain>
    </source>
</reference>
<dbReference type="PANTHER" id="PTHR11669">
    <property type="entry name" value="REPLICATION FACTOR C / DNA POLYMERASE III GAMMA-TAU SUBUNIT"/>
    <property type="match status" value="1"/>
</dbReference>
<evidence type="ECO:0000256" key="3">
    <source>
        <dbReference type="ARBA" id="ARBA00022840"/>
    </source>
</evidence>
<dbReference type="InterPro" id="IPR027417">
    <property type="entry name" value="P-loop_NTPase"/>
</dbReference>
<evidence type="ECO:0000256" key="2">
    <source>
        <dbReference type="ARBA" id="ARBA00022741"/>
    </source>
</evidence>
<dbReference type="PANTHER" id="PTHR11669:SF20">
    <property type="entry name" value="REPLICATION FACTOR C SUBUNIT 4"/>
    <property type="match status" value="1"/>
</dbReference>
<evidence type="ECO:0000256" key="1">
    <source>
        <dbReference type="ARBA" id="ARBA00022705"/>
    </source>
</evidence>
<feature type="domain" description="ATPase AAA-type core" evidence="4">
    <location>
        <begin position="11"/>
        <end position="111"/>
    </location>
</feature>
<proteinExistence type="predicted"/>
<dbReference type="InterPro" id="IPR050238">
    <property type="entry name" value="DNA_Rep/Repair_Clamp_Loader"/>
</dbReference>
<dbReference type="GO" id="GO:0006281">
    <property type="term" value="P:DNA repair"/>
    <property type="evidence" value="ECO:0007669"/>
    <property type="project" value="TreeGrafter"/>
</dbReference>
<evidence type="ECO:0000313" key="5">
    <source>
        <dbReference type="EMBL" id="QHT89850.1"/>
    </source>
</evidence>
<dbReference type="SUPFAM" id="SSF52540">
    <property type="entry name" value="P-loop containing nucleoside triphosphate hydrolases"/>
    <property type="match status" value="1"/>
</dbReference>
<keyword evidence="3" id="KW-0067">ATP-binding</keyword>
<keyword evidence="1" id="KW-0235">DNA replication</keyword>
<dbReference type="GO" id="GO:0003689">
    <property type="term" value="F:DNA clamp loader activity"/>
    <property type="evidence" value="ECO:0007669"/>
    <property type="project" value="TreeGrafter"/>
</dbReference>
<protein>
    <recommendedName>
        <fullName evidence="4">ATPase AAA-type core domain-containing protein</fullName>
    </recommendedName>
</protein>
<dbReference type="InterPro" id="IPR003959">
    <property type="entry name" value="ATPase_AAA_core"/>
</dbReference>
<dbReference type="GO" id="GO:0005663">
    <property type="term" value="C:DNA replication factor C complex"/>
    <property type="evidence" value="ECO:0007669"/>
    <property type="project" value="TreeGrafter"/>
</dbReference>
<dbReference type="GO" id="GO:0006261">
    <property type="term" value="P:DNA-templated DNA replication"/>
    <property type="evidence" value="ECO:0007669"/>
    <property type="project" value="TreeGrafter"/>
</dbReference>
<accession>A0A6C0IB76</accession>
<organism evidence="5">
    <name type="scientific">viral metagenome</name>
    <dbReference type="NCBI Taxonomy" id="1070528"/>
    <lineage>
        <taxon>unclassified sequences</taxon>
        <taxon>metagenomes</taxon>
        <taxon>organismal metagenomes</taxon>
    </lineage>
</organism>
<dbReference type="GO" id="GO:0016887">
    <property type="term" value="F:ATP hydrolysis activity"/>
    <property type="evidence" value="ECO:0007669"/>
    <property type="project" value="InterPro"/>
</dbReference>
<dbReference type="EMBL" id="MN740152">
    <property type="protein sequence ID" value="QHT89850.1"/>
    <property type="molecule type" value="Genomic_DNA"/>
</dbReference>
<dbReference type="AlphaFoldDB" id="A0A6C0IB76"/>
<evidence type="ECO:0000259" key="4">
    <source>
        <dbReference type="Pfam" id="PF00004"/>
    </source>
</evidence>